<dbReference type="AlphaFoldDB" id="A0A2M7BGF7"/>
<organism evidence="5 6">
    <name type="scientific">Candidatus Shapirobacteria bacterium CG03_land_8_20_14_0_80_40_19</name>
    <dbReference type="NCBI Taxonomy" id="1974880"/>
    <lineage>
        <taxon>Bacteria</taxon>
        <taxon>Candidatus Shapironibacteriota</taxon>
    </lineage>
</organism>
<dbReference type="GO" id="GO:0016757">
    <property type="term" value="F:glycosyltransferase activity"/>
    <property type="evidence" value="ECO:0007669"/>
    <property type="project" value="UniProtKB-KW"/>
</dbReference>
<dbReference type="InterPro" id="IPR029044">
    <property type="entry name" value="Nucleotide-diphossugar_trans"/>
</dbReference>
<evidence type="ECO:0000313" key="5">
    <source>
        <dbReference type="EMBL" id="PIV02169.1"/>
    </source>
</evidence>
<feature type="domain" description="Glycosyltransferase 2-like" evidence="4">
    <location>
        <begin position="4"/>
        <end position="133"/>
    </location>
</feature>
<sequence>MDVSVVVTCWNGRKLLEKNLPKVLEAFKNPKNHISEVIVVDDYSTDNSVEFLKNNYPQIKLIRQEKNYGYSVTCNTGVEKAKSGLVVILNLDVVPAINFLENVLPHFKDEKVFSVSFNEGNYGPGKLVWKKGFLEIESNDKIPLQVCLTDWPNGGSSIFRKAYWEKLGGMDPLFLPFYFEDIDLGIRARKAGYKCLWEPKAKVEHEHEATINSDSFKQKYIDSIKERNHLLLTWKNVDNPLRFFSHLFNLKLRCLLHPGYFRILLLALRRRFF</sequence>
<keyword evidence="2" id="KW-0328">Glycosyltransferase</keyword>
<dbReference type="CDD" id="cd04186">
    <property type="entry name" value="GT_2_like_c"/>
    <property type="match status" value="1"/>
</dbReference>
<evidence type="ECO:0000259" key="4">
    <source>
        <dbReference type="Pfam" id="PF00535"/>
    </source>
</evidence>
<reference evidence="6" key="1">
    <citation type="submission" date="2017-09" db="EMBL/GenBank/DDBJ databases">
        <title>Depth-based differentiation of microbial function through sediment-hosted aquifers and enrichment of novel symbionts in the deep terrestrial subsurface.</title>
        <authorList>
            <person name="Probst A.J."/>
            <person name="Ladd B."/>
            <person name="Jarett J.K."/>
            <person name="Geller-Mcgrath D.E."/>
            <person name="Sieber C.M.K."/>
            <person name="Emerson J.B."/>
            <person name="Anantharaman K."/>
            <person name="Thomas B.C."/>
            <person name="Malmstrom R."/>
            <person name="Stieglmeier M."/>
            <person name="Klingl A."/>
            <person name="Woyke T."/>
            <person name="Ryan C.M."/>
            <person name="Banfield J.F."/>
        </authorList>
    </citation>
    <scope>NUCLEOTIDE SEQUENCE [LARGE SCALE GENOMIC DNA]</scope>
</reference>
<keyword evidence="3" id="KW-0808">Transferase</keyword>
<evidence type="ECO:0000256" key="2">
    <source>
        <dbReference type="ARBA" id="ARBA00022676"/>
    </source>
</evidence>
<evidence type="ECO:0000256" key="3">
    <source>
        <dbReference type="ARBA" id="ARBA00022679"/>
    </source>
</evidence>
<proteinExistence type="inferred from homology"/>
<dbReference type="Proteomes" id="UP000230399">
    <property type="component" value="Unassembled WGS sequence"/>
</dbReference>
<dbReference type="PANTHER" id="PTHR43179">
    <property type="entry name" value="RHAMNOSYLTRANSFERASE WBBL"/>
    <property type="match status" value="1"/>
</dbReference>
<name>A0A2M7BGF7_9BACT</name>
<gene>
    <name evidence="5" type="ORF">COS55_00155</name>
</gene>
<comment type="caution">
    <text evidence="5">The sequence shown here is derived from an EMBL/GenBank/DDBJ whole genome shotgun (WGS) entry which is preliminary data.</text>
</comment>
<dbReference type="InterPro" id="IPR001173">
    <property type="entry name" value="Glyco_trans_2-like"/>
</dbReference>
<comment type="similarity">
    <text evidence="1">Belongs to the glycosyltransferase 2 family.</text>
</comment>
<protein>
    <recommendedName>
        <fullName evidence="4">Glycosyltransferase 2-like domain-containing protein</fullName>
    </recommendedName>
</protein>
<evidence type="ECO:0000313" key="6">
    <source>
        <dbReference type="Proteomes" id="UP000230399"/>
    </source>
</evidence>
<dbReference type="PANTHER" id="PTHR43179:SF12">
    <property type="entry name" value="GALACTOFURANOSYLTRANSFERASE GLFT2"/>
    <property type="match status" value="1"/>
</dbReference>
<dbReference type="EMBL" id="PEVD01000005">
    <property type="protein sequence ID" value="PIV02169.1"/>
    <property type="molecule type" value="Genomic_DNA"/>
</dbReference>
<dbReference type="Pfam" id="PF00535">
    <property type="entry name" value="Glycos_transf_2"/>
    <property type="match status" value="1"/>
</dbReference>
<evidence type="ECO:0000256" key="1">
    <source>
        <dbReference type="ARBA" id="ARBA00006739"/>
    </source>
</evidence>
<dbReference type="SUPFAM" id="SSF53448">
    <property type="entry name" value="Nucleotide-diphospho-sugar transferases"/>
    <property type="match status" value="1"/>
</dbReference>
<accession>A0A2M7BGF7</accession>
<dbReference type="Gene3D" id="3.90.550.10">
    <property type="entry name" value="Spore Coat Polysaccharide Biosynthesis Protein SpsA, Chain A"/>
    <property type="match status" value="1"/>
</dbReference>